<evidence type="ECO:0000313" key="3">
    <source>
        <dbReference type="EMBL" id="MBB4264682.1"/>
    </source>
</evidence>
<evidence type="ECO:0000313" key="4">
    <source>
        <dbReference type="Proteomes" id="UP000554286"/>
    </source>
</evidence>
<protein>
    <submittedName>
        <fullName evidence="3">6-phosphogluconolactonase</fullName>
        <ecNumber evidence="3">3.1.1.31</ecNumber>
    </submittedName>
</protein>
<accession>A0A7W6RA38</accession>
<dbReference type="InterPro" id="IPR019405">
    <property type="entry name" value="Lactonase_7-beta_prop"/>
</dbReference>
<dbReference type="GO" id="GO:0006006">
    <property type="term" value="P:glucose metabolic process"/>
    <property type="evidence" value="ECO:0007669"/>
    <property type="project" value="UniProtKB-KW"/>
</dbReference>
<comment type="similarity">
    <text evidence="1">Belongs to the cycloisomerase 2 family.</text>
</comment>
<dbReference type="EC" id="3.1.1.31" evidence="3"/>
<organism evidence="3 4">
    <name type="scientific">Roseospira visakhapatnamensis</name>
    <dbReference type="NCBI Taxonomy" id="390880"/>
    <lineage>
        <taxon>Bacteria</taxon>
        <taxon>Pseudomonadati</taxon>
        <taxon>Pseudomonadota</taxon>
        <taxon>Alphaproteobacteria</taxon>
        <taxon>Rhodospirillales</taxon>
        <taxon>Rhodospirillaceae</taxon>
        <taxon>Roseospira</taxon>
    </lineage>
</organism>
<gene>
    <name evidence="3" type="ORF">GGD89_000288</name>
</gene>
<dbReference type="EMBL" id="JACIGK010000001">
    <property type="protein sequence ID" value="MBB4264682.1"/>
    <property type="molecule type" value="Genomic_DNA"/>
</dbReference>
<dbReference type="RefSeq" id="WP_221238263.1">
    <property type="nucleotide sequence ID" value="NZ_JACIGK010000001.1"/>
</dbReference>
<keyword evidence="2" id="KW-0119">Carbohydrate metabolism</keyword>
<dbReference type="GO" id="GO:0017057">
    <property type="term" value="F:6-phosphogluconolactonase activity"/>
    <property type="evidence" value="ECO:0007669"/>
    <property type="project" value="UniProtKB-EC"/>
</dbReference>
<reference evidence="3 4" key="1">
    <citation type="submission" date="2020-08" db="EMBL/GenBank/DDBJ databases">
        <title>Genome sequencing of Purple Non-Sulfur Bacteria from various extreme environments.</title>
        <authorList>
            <person name="Mayer M."/>
        </authorList>
    </citation>
    <scope>NUCLEOTIDE SEQUENCE [LARGE SCALE GENOMIC DNA]</scope>
    <source>
        <strain evidence="3 4">JA131</strain>
    </source>
</reference>
<dbReference type="AlphaFoldDB" id="A0A7W6RA38"/>
<dbReference type="Gene3D" id="2.130.10.10">
    <property type="entry name" value="YVTN repeat-like/Quinoprotein amine dehydrogenase"/>
    <property type="match status" value="1"/>
</dbReference>
<name>A0A7W6RA38_9PROT</name>
<keyword evidence="3" id="KW-0378">Hydrolase</keyword>
<comment type="caution">
    <text evidence="3">The sequence shown here is derived from an EMBL/GenBank/DDBJ whole genome shotgun (WGS) entry which is preliminary data.</text>
</comment>
<dbReference type="SUPFAM" id="SSF51004">
    <property type="entry name" value="C-terminal (heme d1) domain of cytochrome cd1-nitrite reductase"/>
    <property type="match status" value="1"/>
</dbReference>
<keyword evidence="4" id="KW-1185">Reference proteome</keyword>
<evidence type="ECO:0000256" key="1">
    <source>
        <dbReference type="ARBA" id="ARBA00005564"/>
    </source>
</evidence>
<sequence>MLDREYALLVGSYSDMDALAHQPYAPVPGKGIYAMTLDRAGRLTLTDVVEALNPAVLIPHSNGRTMYAIVETIRDRGDVLRYDVTDGGSLDYKDSFRASGRSTCYLALSPRKDAAIIINYWDAIIDVVDVDADGKLGSLRQSFKQVHRPDGTWRQVQNREDHWGNRQVGPHAHCAHFWHDWVFIPDLGENAVFQYRYDADAKRLARECHIDFEPGSGPRHMAMHPGLDVCYVSNELFNTVCVARLDASDPAAVKPRLIPFQYESTVDNRESVSYVSEIKLSPDARFLSVSNRGDNSLAIFRVLDDGRLDRTGLVPTGGKFPRHFAITPCGKAVIVANQDSGHVRVFARDVATGALEMTGEIQEIPAPNYVRFP</sequence>
<keyword evidence="2" id="KW-0313">Glucose metabolism</keyword>
<evidence type="ECO:0000256" key="2">
    <source>
        <dbReference type="ARBA" id="ARBA00022526"/>
    </source>
</evidence>
<dbReference type="InterPro" id="IPR011048">
    <property type="entry name" value="Haem_d1_sf"/>
</dbReference>
<dbReference type="Pfam" id="PF10282">
    <property type="entry name" value="Lactonase"/>
    <property type="match status" value="1"/>
</dbReference>
<dbReference type="PANTHER" id="PTHR30344">
    <property type="entry name" value="6-PHOSPHOGLUCONOLACTONASE-RELATED"/>
    <property type="match status" value="1"/>
</dbReference>
<dbReference type="InterPro" id="IPR015943">
    <property type="entry name" value="WD40/YVTN_repeat-like_dom_sf"/>
</dbReference>
<dbReference type="InterPro" id="IPR050282">
    <property type="entry name" value="Cycloisomerase_2"/>
</dbReference>
<dbReference type="PANTHER" id="PTHR30344:SF1">
    <property type="entry name" value="6-PHOSPHOGLUCONOLACTONASE"/>
    <property type="match status" value="1"/>
</dbReference>
<proteinExistence type="inferred from homology"/>
<dbReference type="Proteomes" id="UP000554286">
    <property type="component" value="Unassembled WGS sequence"/>
</dbReference>